<evidence type="ECO:0000313" key="2">
    <source>
        <dbReference type="EMBL" id="MBN9644038.1"/>
    </source>
</evidence>
<accession>A0A939DZR8</accession>
<name>A0A939DZR8_9CORY</name>
<dbReference type="Proteomes" id="UP000664332">
    <property type="component" value="Unassembled WGS sequence"/>
</dbReference>
<keyword evidence="3" id="KW-1185">Reference proteome</keyword>
<evidence type="ECO:0000313" key="3">
    <source>
        <dbReference type="Proteomes" id="UP000664332"/>
    </source>
</evidence>
<gene>
    <name evidence="2" type="ORF">JZY06_05310</name>
</gene>
<feature type="non-terminal residue" evidence="2">
    <location>
        <position position="1"/>
    </location>
</feature>
<feature type="region of interest" description="Disordered" evidence="1">
    <location>
        <begin position="26"/>
        <end position="60"/>
    </location>
</feature>
<organism evidence="2 3">
    <name type="scientific">Corynebacterium mendelii</name>
    <dbReference type="NCBI Taxonomy" id="2765362"/>
    <lineage>
        <taxon>Bacteria</taxon>
        <taxon>Bacillati</taxon>
        <taxon>Actinomycetota</taxon>
        <taxon>Actinomycetes</taxon>
        <taxon>Mycobacteriales</taxon>
        <taxon>Corynebacteriaceae</taxon>
        <taxon>Corynebacterium</taxon>
    </lineage>
</organism>
<proteinExistence type="predicted"/>
<dbReference type="AlphaFoldDB" id="A0A939DZR8"/>
<feature type="compositionally biased region" description="Polar residues" evidence="1">
    <location>
        <begin position="26"/>
        <end position="42"/>
    </location>
</feature>
<reference evidence="2" key="1">
    <citation type="submission" date="2021-03" db="EMBL/GenBank/DDBJ databases">
        <authorList>
            <person name="Sun Q."/>
        </authorList>
    </citation>
    <scope>NUCLEOTIDE SEQUENCE</scope>
    <source>
        <strain evidence="2">CCM 8862</strain>
    </source>
</reference>
<dbReference type="EMBL" id="JAFLEQ010000008">
    <property type="protein sequence ID" value="MBN9644038.1"/>
    <property type="molecule type" value="Genomic_DNA"/>
</dbReference>
<feature type="compositionally biased region" description="Basic and acidic residues" evidence="1">
    <location>
        <begin position="44"/>
        <end position="54"/>
    </location>
</feature>
<comment type="caution">
    <text evidence="2">The sequence shown here is derived from an EMBL/GenBank/DDBJ whole genome shotgun (WGS) entry which is preliminary data.</text>
</comment>
<evidence type="ECO:0000256" key="1">
    <source>
        <dbReference type="SAM" id="MobiDB-lite"/>
    </source>
</evidence>
<protein>
    <submittedName>
        <fullName evidence="2">Uncharacterized protein</fullName>
    </submittedName>
</protein>
<sequence length="130" mass="14201">DDVPVVGDVLALRVECRQNDSLKSLSWETASQWPGDTPSGGNRSADKARAEKGAHPRRRNTAMRFLTTAAGGDPRCLLPETRHLKATDMPSPLGVPHCFLAQILLNHHPEKPRVARTCETVGGLSRTQNE</sequence>
<dbReference type="RefSeq" id="WP_207118914.1">
    <property type="nucleotide sequence ID" value="NZ_JAFLEQ010000008.1"/>
</dbReference>